<dbReference type="PROSITE" id="PS50178">
    <property type="entry name" value="ZF_FYVE"/>
    <property type="match status" value="1"/>
</dbReference>
<proteinExistence type="predicted"/>
<name>A0A833WKW6_PHYIN</name>
<dbReference type="PANTHER" id="PTHR13510">
    <property type="entry name" value="FYVE-FINGER-CONTAINING RAB5 EFFECTOR PROTEIN RABENOSYN-5-RELATED"/>
    <property type="match status" value="1"/>
</dbReference>
<dbReference type="InterPro" id="IPR000306">
    <property type="entry name" value="Znf_FYVE"/>
</dbReference>
<reference evidence="6" key="1">
    <citation type="submission" date="2020-04" db="EMBL/GenBank/DDBJ databases">
        <title>Hybrid Assembly of Korean Phytophthora infestans isolates.</title>
        <authorList>
            <person name="Prokchorchik M."/>
            <person name="Lee Y."/>
            <person name="Seo J."/>
            <person name="Cho J.-H."/>
            <person name="Park Y.-E."/>
            <person name="Jang D.-C."/>
            <person name="Im J.-S."/>
            <person name="Choi J.-G."/>
            <person name="Park H.-J."/>
            <person name="Lee G.-B."/>
            <person name="Lee Y.-G."/>
            <person name="Hong S.-Y."/>
            <person name="Cho K."/>
            <person name="Sohn K.H."/>
        </authorList>
    </citation>
    <scope>NUCLEOTIDE SEQUENCE</scope>
    <source>
        <strain evidence="6">KR_1_A1</strain>
    </source>
</reference>
<dbReference type="Gene3D" id="3.30.530.20">
    <property type="match status" value="1"/>
</dbReference>
<dbReference type="EMBL" id="WSZM01000156">
    <property type="protein sequence ID" value="KAF4040010.1"/>
    <property type="molecule type" value="Genomic_DNA"/>
</dbReference>
<dbReference type="Pfam" id="PF01363">
    <property type="entry name" value="FYVE"/>
    <property type="match status" value="1"/>
</dbReference>
<keyword evidence="1" id="KW-0479">Metal-binding</keyword>
<keyword evidence="2 4" id="KW-0863">Zinc-finger</keyword>
<dbReference type="InterPro" id="IPR052727">
    <property type="entry name" value="Rab4/Rab5_effector"/>
</dbReference>
<dbReference type="InterPro" id="IPR011011">
    <property type="entry name" value="Znf_FYVE_PHD"/>
</dbReference>
<evidence type="ECO:0000259" key="5">
    <source>
        <dbReference type="PROSITE" id="PS50178"/>
    </source>
</evidence>
<dbReference type="PANTHER" id="PTHR13510:SF44">
    <property type="entry name" value="RABENOSYN-5"/>
    <property type="match status" value="1"/>
</dbReference>
<dbReference type="InterPro" id="IPR013083">
    <property type="entry name" value="Znf_RING/FYVE/PHD"/>
</dbReference>
<dbReference type="InterPro" id="IPR017455">
    <property type="entry name" value="Znf_FYVE-rel"/>
</dbReference>
<comment type="caution">
    <text evidence="6">The sequence shown here is derived from an EMBL/GenBank/DDBJ whole genome shotgun (WGS) entry which is preliminary data.</text>
</comment>
<dbReference type="Proteomes" id="UP000602510">
    <property type="component" value="Unassembled WGS sequence"/>
</dbReference>
<keyword evidence="7" id="KW-1185">Reference proteome</keyword>
<dbReference type="AlphaFoldDB" id="A0A833WKW6"/>
<evidence type="ECO:0000256" key="3">
    <source>
        <dbReference type="ARBA" id="ARBA00022833"/>
    </source>
</evidence>
<evidence type="ECO:0000256" key="4">
    <source>
        <dbReference type="PROSITE-ProRule" id="PRU00091"/>
    </source>
</evidence>
<gene>
    <name evidence="6" type="ORF">GN244_ATG07821</name>
</gene>
<dbReference type="SUPFAM" id="SSF55961">
    <property type="entry name" value="Bet v1-like"/>
    <property type="match status" value="1"/>
</dbReference>
<organism evidence="6 7">
    <name type="scientific">Phytophthora infestans</name>
    <name type="common">Potato late blight agent</name>
    <name type="synonym">Botrytis infestans</name>
    <dbReference type="NCBI Taxonomy" id="4787"/>
    <lineage>
        <taxon>Eukaryota</taxon>
        <taxon>Sar</taxon>
        <taxon>Stramenopiles</taxon>
        <taxon>Oomycota</taxon>
        <taxon>Peronosporomycetes</taxon>
        <taxon>Peronosporales</taxon>
        <taxon>Peronosporaceae</taxon>
        <taxon>Phytophthora</taxon>
    </lineage>
</organism>
<evidence type="ECO:0000313" key="6">
    <source>
        <dbReference type="EMBL" id="KAF4040010.1"/>
    </source>
</evidence>
<dbReference type="InterPro" id="IPR023393">
    <property type="entry name" value="START-like_dom_sf"/>
</dbReference>
<dbReference type="SMART" id="SM00064">
    <property type="entry name" value="FYVE"/>
    <property type="match status" value="1"/>
</dbReference>
<evidence type="ECO:0000256" key="1">
    <source>
        <dbReference type="ARBA" id="ARBA00022723"/>
    </source>
</evidence>
<feature type="domain" description="FYVE-type" evidence="5">
    <location>
        <begin position="350"/>
        <end position="419"/>
    </location>
</feature>
<dbReference type="SUPFAM" id="SSF57903">
    <property type="entry name" value="FYVE/PHD zinc finger"/>
    <property type="match status" value="1"/>
</dbReference>
<evidence type="ECO:0000256" key="2">
    <source>
        <dbReference type="ARBA" id="ARBA00022771"/>
    </source>
</evidence>
<dbReference type="Gene3D" id="3.30.40.10">
    <property type="entry name" value="Zinc/RING finger domain, C3HC4 (zinc finger)"/>
    <property type="match status" value="1"/>
</dbReference>
<protein>
    <submittedName>
        <fullName evidence="6">FYVE zinc finger domain-containing protein</fullName>
    </submittedName>
</protein>
<evidence type="ECO:0000313" key="7">
    <source>
        <dbReference type="Proteomes" id="UP000602510"/>
    </source>
</evidence>
<sequence length="569" mass="63551">MIHAGKCVDAASRKINPVAETLGPRLGIISSVAPSGRPHHHLRANSTLRREGWVARIIQLARCLARTCELRQYRSNMFAAQTSKVNAFPLPDGYFPNVQLSKLEVLQLEEKMALAVKNALADYDVHEAMGSNPMYGSGWKTLGKVGDLTTVRQNGNAALCQCRIFGRLSGDYRNFINFFYAETSNQLYAWNQFMYGNAVDAAILKNIHTSASGKPHLYLGIKWTCLQPFALVKKRDTCYLEYMAFTKDLRGRDVGVRVNMPLTLPECPPLPAKMKTKRMQMLIVSIVRPTEGDPSSTELFLMSQNDFVGFAVPGFYFKRLMSKMNGMALWVDAKLISVHGIMKRTCWVENKSRSECRLCSRDFTHTRRRQHCRLCGEVFCRQCLVYRGAREGGEDDDSAQKTFNVVQTKFCRVCVAKVRDLDVTLLAPGTHGKIDDKPAVLSMFADSGAPTKPDGEHSGDFNDEMLRHASSDSELLETIRSSGDGDVVDDERSDLVEKNQKPMGVDMSNLMSASQMMRGINAGAIFDEDGQQTNSSGKLASTRTIDQCIAEQEDLLRRLMLAAQDRPQP</sequence>
<dbReference type="GO" id="GO:0008270">
    <property type="term" value="F:zinc ion binding"/>
    <property type="evidence" value="ECO:0007669"/>
    <property type="project" value="UniProtKB-KW"/>
</dbReference>
<keyword evidence="3" id="KW-0862">Zinc</keyword>
<accession>A0A833WKW6</accession>